<feature type="transmembrane region" description="Helical" evidence="9">
    <location>
        <begin position="110"/>
        <end position="127"/>
    </location>
</feature>
<dbReference type="PANTHER" id="PTHR24421:SF10">
    <property type="entry name" value="NITRATE_NITRITE SENSOR PROTEIN NARQ"/>
    <property type="match status" value="1"/>
</dbReference>
<proteinExistence type="predicted"/>
<evidence type="ECO:0000256" key="7">
    <source>
        <dbReference type="ARBA" id="ARBA00022840"/>
    </source>
</evidence>
<dbReference type="Gene3D" id="3.30.565.10">
    <property type="entry name" value="Histidine kinase-like ATPase, C-terminal domain"/>
    <property type="match status" value="1"/>
</dbReference>
<evidence type="ECO:0000259" key="11">
    <source>
        <dbReference type="Pfam" id="PF07730"/>
    </source>
</evidence>
<name>A0ABV2YAB3_9ACTN</name>
<comment type="caution">
    <text evidence="12">The sequence shown here is derived from an EMBL/GenBank/DDBJ whole genome shotgun (WGS) entry which is preliminary data.</text>
</comment>
<keyword evidence="7" id="KW-0067">ATP-binding</keyword>
<sequence length="400" mass="41433">MTPDGSARRPRPFDVATALAGLALGLLLWAVGLETYPARQTPSWWVLVPLAVMSALEPLRRVRPRAALAAGTVALVADQFTTGSLVTLLLFTDLLYAAAVYGSARLARRLPVVTGGLTLAAIAWGVLTWRDAYSLMLGLGVGLAVFGPAATGALVRHHRDAARAARREAEQTARLAELDRAQAVNAERTRMARELHDVIAGHLSAVAVHSTAALSLDDADTSREALGVIRENSVAALTEMRRMIGLLRAGGEDLEPSAAPTLEGVAPLAEGVRAAGFPVTVRLRLRPGAGDDAQEGGARLPSPVELAAYRIVQESLTNVLKHAGPGPVTVAVERDGGALRVAVTSALTAPGGRPARVPGAGAGLTGMRERALLVGGTFEAGPQGGGWVVRAVLPVPDGEG</sequence>
<evidence type="ECO:0000259" key="10">
    <source>
        <dbReference type="Pfam" id="PF02518"/>
    </source>
</evidence>
<evidence type="ECO:0000256" key="8">
    <source>
        <dbReference type="ARBA" id="ARBA00023012"/>
    </source>
</evidence>
<evidence type="ECO:0000256" key="9">
    <source>
        <dbReference type="SAM" id="Phobius"/>
    </source>
</evidence>
<dbReference type="Pfam" id="PF07730">
    <property type="entry name" value="HisKA_3"/>
    <property type="match status" value="1"/>
</dbReference>
<feature type="transmembrane region" description="Helical" evidence="9">
    <location>
        <begin position="12"/>
        <end position="31"/>
    </location>
</feature>
<dbReference type="Pfam" id="PF02518">
    <property type="entry name" value="HATPase_c"/>
    <property type="match status" value="1"/>
</dbReference>
<dbReference type="InterPro" id="IPR003594">
    <property type="entry name" value="HATPase_dom"/>
</dbReference>
<keyword evidence="6 12" id="KW-0418">Kinase</keyword>
<evidence type="ECO:0000256" key="6">
    <source>
        <dbReference type="ARBA" id="ARBA00022777"/>
    </source>
</evidence>
<dbReference type="EMBL" id="JBEZUR010000001">
    <property type="protein sequence ID" value="MEU3552659.1"/>
    <property type="molecule type" value="Genomic_DNA"/>
</dbReference>
<evidence type="ECO:0000256" key="5">
    <source>
        <dbReference type="ARBA" id="ARBA00022741"/>
    </source>
</evidence>
<reference evidence="12 13" key="1">
    <citation type="submission" date="2024-06" db="EMBL/GenBank/DDBJ databases">
        <title>The Natural Products Discovery Center: Release of the First 8490 Sequenced Strains for Exploring Actinobacteria Biosynthetic Diversity.</title>
        <authorList>
            <person name="Kalkreuter E."/>
            <person name="Kautsar S.A."/>
            <person name="Yang D."/>
            <person name="Bader C.D."/>
            <person name="Teijaro C.N."/>
            <person name="Fluegel L."/>
            <person name="Davis C.M."/>
            <person name="Simpson J.R."/>
            <person name="Lauterbach L."/>
            <person name="Steele A.D."/>
            <person name="Gui C."/>
            <person name="Meng S."/>
            <person name="Li G."/>
            <person name="Viehrig K."/>
            <person name="Ye F."/>
            <person name="Su P."/>
            <person name="Kiefer A.F."/>
            <person name="Nichols A."/>
            <person name="Cepeda A.J."/>
            <person name="Yan W."/>
            <person name="Fan B."/>
            <person name="Jiang Y."/>
            <person name="Adhikari A."/>
            <person name="Zheng C.-J."/>
            <person name="Schuster L."/>
            <person name="Cowan T.M."/>
            <person name="Smanski M.J."/>
            <person name="Chevrette M.G."/>
            <person name="De Carvalho L.P.S."/>
            <person name="Shen B."/>
        </authorList>
    </citation>
    <scope>NUCLEOTIDE SEQUENCE [LARGE SCALE GENOMIC DNA]</scope>
    <source>
        <strain evidence="12 13">NPDC038104</strain>
    </source>
</reference>
<dbReference type="EC" id="2.7.13.3" evidence="2"/>
<keyword evidence="9" id="KW-0812">Transmembrane</keyword>
<dbReference type="PANTHER" id="PTHR24421">
    <property type="entry name" value="NITRATE/NITRITE SENSOR PROTEIN NARX-RELATED"/>
    <property type="match status" value="1"/>
</dbReference>
<protein>
    <recommendedName>
        <fullName evidence="2">histidine kinase</fullName>
        <ecNumber evidence="2">2.7.13.3</ecNumber>
    </recommendedName>
</protein>
<dbReference type="SUPFAM" id="SSF55874">
    <property type="entry name" value="ATPase domain of HSP90 chaperone/DNA topoisomerase II/histidine kinase"/>
    <property type="match status" value="1"/>
</dbReference>
<comment type="catalytic activity">
    <reaction evidence="1">
        <text>ATP + protein L-histidine = ADP + protein N-phospho-L-histidine.</text>
        <dbReference type="EC" id="2.7.13.3"/>
    </reaction>
</comment>
<accession>A0ABV2YAB3</accession>
<feature type="transmembrane region" description="Helical" evidence="9">
    <location>
        <begin position="133"/>
        <end position="155"/>
    </location>
</feature>
<dbReference type="RefSeq" id="WP_108954351.1">
    <property type="nucleotide sequence ID" value="NZ_BEVZ01000004.1"/>
</dbReference>
<dbReference type="InterPro" id="IPR050482">
    <property type="entry name" value="Sensor_HK_TwoCompSys"/>
</dbReference>
<dbReference type="Proteomes" id="UP001550850">
    <property type="component" value="Unassembled WGS sequence"/>
</dbReference>
<evidence type="ECO:0000256" key="3">
    <source>
        <dbReference type="ARBA" id="ARBA00022553"/>
    </source>
</evidence>
<dbReference type="InterPro" id="IPR011712">
    <property type="entry name" value="Sig_transdc_His_kin_sub3_dim/P"/>
</dbReference>
<dbReference type="CDD" id="cd16917">
    <property type="entry name" value="HATPase_UhpB-NarQ-NarX-like"/>
    <property type="match status" value="1"/>
</dbReference>
<evidence type="ECO:0000313" key="12">
    <source>
        <dbReference type="EMBL" id="MEU3552659.1"/>
    </source>
</evidence>
<evidence type="ECO:0000256" key="1">
    <source>
        <dbReference type="ARBA" id="ARBA00000085"/>
    </source>
</evidence>
<organism evidence="12 13">
    <name type="scientific">Streptomyces fragilis</name>
    <dbReference type="NCBI Taxonomy" id="67301"/>
    <lineage>
        <taxon>Bacteria</taxon>
        <taxon>Bacillati</taxon>
        <taxon>Actinomycetota</taxon>
        <taxon>Actinomycetes</taxon>
        <taxon>Kitasatosporales</taxon>
        <taxon>Streptomycetaceae</taxon>
        <taxon>Streptomyces</taxon>
    </lineage>
</organism>
<evidence type="ECO:0000313" key="13">
    <source>
        <dbReference type="Proteomes" id="UP001550850"/>
    </source>
</evidence>
<gene>
    <name evidence="12" type="ORF">AB0E65_00240</name>
</gene>
<dbReference type="GO" id="GO:0016301">
    <property type="term" value="F:kinase activity"/>
    <property type="evidence" value="ECO:0007669"/>
    <property type="project" value="UniProtKB-KW"/>
</dbReference>
<keyword evidence="8" id="KW-0902">Two-component regulatory system</keyword>
<keyword evidence="3" id="KW-0597">Phosphoprotein</keyword>
<feature type="domain" description="Signal transduction histidine kinase subgroup 3 dimerisation and phosphoacceptor" evidence="11">
    <location>
        <begin position="187"/>
        <end position="250"/>
    </location>
</feature>
<evidence type="ECO:0000256" key="2">
    <source>
        <dbReference type="ARBA" id="ARBA00012438"/>
    </source>
</evidence>
<evidence type="ECO:0000256" key="4">
    <source>
        <dbReference type="ARBA" id="ARBA00022679"/>
    </source>
</evidence>
<keyword evidence="9" id="KW-1133">Transmembrane helix</keyword>
<keyword evidence="9" id="KW-0472">Membrane</keyword>
<keyword evidence="4" id="KW-0808">Transferase</keyword>
<dbReference type="Gene3D" id="1.20.5.1930">
    <property type="match status" value="1"/>
</dbReference>
<feature type="domain" description="Histidine kinase/HSP90-like ATPase" evidence="10">
    <location>
        <begin position="306"/>
        <end position="396"/>
    </location>
</feature>
<dbReference type="InterPro" id="IPR036890">
    <property type="entry name" value="HATPase_C_sf"/>
</dbReference>
<keyword evidence="5" id="KW-0547">Nucleotide-binding</keyword>
<keyword evidence="13" id="KW-1185">Reference proteome</keyword>